<dbReference type="OrthoDB" id="5062482at2"/>
<gene>
    <name evidence="5" type="ORF">CTB96_03285</name>
</gene>
<dbReference type="SMART" id="SM00342">
    <property type="entry name" value="HTH_ARAC"/>
    <property type="match status" value="1"/>
</dbReference>
<sequence>MWVPISLTAMQHIVSQADRPVPLPDRAIEVIAQRFFVPESTVFHFSAQKRVVGNTSVTLTTQSAFRFDGKTEVTPGILHVGYMLHGAMSIGLNGAQARSFKSISAYTVPSWDSARLESLEITRGLDIQVPQARLVERGVRVRTEHQPVDSTGSLGMPLRLFALAIIESAWAPGGAASLMVERTIEDLVVGLLMEGDGYAMDSEDLRLGLRVRALAQIDERHHDRGLTPASLAAQLGVSLRHLQRAFEGSGKTVAQQIARARAESAGVLLLMPNSNGLTIADVAARAGFSSTFELRAGFKARYNMLPSEYRAHGAARARPAQPGAGIEVAGVAGGLGFGVGAGVAVEAAAMVIESIPAPRGG</sequence>
<name>A0A317ZZ65_9MICO</name>
<dbReference type="GO" id="GO:0003700">
    <property type="term" value="F:DNA-binding transcription factor activity"/>
    <property type="evidence" value="ECO:0007669"/>
    <property type="project" value="InterPro"/>
</dbReference>
<keyword evidence="2" id="KW-0238">DNA-binding</keyword>
<evidence type="ECO:0000313" key="6">
    <source>
        <dbReference type="Proteomes" id="UP000246722"/>
    </source>
</evidence>
<dbReference type="GO" id="GO:0043565">
    <property type="term" value="F:sequence-specific DNA binding"/>
    <property type="evidence" value="ECO:0007669"/>
    <property type="project" value="InterPro"/>
</dbReference>
<evidence type="ECO:0000256" key="1">
    <source>
        <dbReference type="ARBA" id="ARBA00023015"/>
    </source>
</evidence>
<evidence type="ECO:0000256" key="2">
    <source>
        <dbReference type="ARBA" id="ARBA00023125"/>
    </source>
</evidence>
<dbReference type="SUPFAM" id="SSF46689">
    <property type="entry name" value="Homeodomain-like"/>
    <property type="match status" value="1"/>
</dbReference>
<dbReference type="Proteomes" id="UP000246722">
    <property type="component" value="Unassembled WGS sequence"/>
</dbReference>
<dbReference type="PROSITE" id="PS01124">
    <property type="entry name" value="HTH_ARAC_FAMILY_2"/>
    <property type="match status" value="1"/>
</dbReference>
<dbReference type="Pfam" id="PF12833">
    <property type="entry name" value="HTH_18"/>
    <property type="match status" value="1"/>
</dbReference>
<dbReference type="AlphaFoldDB" id="A0A317ZZ65"/>
<evidence type="ECO:0000259" key="4">
    <source>
        <dbReference type="PROSITE" id="PS01124"/>
    </source>
</evidence>
<dbReference type="InterPro" id="IPR009057">
    <property type="entry name" value="Homeodomain-like_sf"/>
</dbReference>
<accession>A0A317ZZ65</accession>
<dbReference type="EMBL" id="QHLY01000005">
    <property type="protein sequence ID" value="PXA71951.1"/>
    <property type="molecule type" value="Genomic_DNA"/>
</dbReference>
<dbReference type="PANTHER" id="PTHR46796:SF6">
    <property type="entry name" value="ARAC SUBFAMILY"/>
    <property type="match status" value="1"/>
</dbReference>
<dbReference type="PANTHER" id="PTHR46796">
    <property type="entry name" value="HTH-TYPE TRANSCRIPTIONAL ACTIVATOR RHAS-RELATED"/>
    <property type="match status" value="1"/>
</dbReference>
<dbReference type="Gene3D" id="1.10.10.60">
    <property type="entry name" value="Homeodomain-like"/>
    <property type="match status" value="1"/>
</dbReference>
<proteinExistence type="predicted"/>
<evidence type="ECO:0000256" key="3">
    <source>
        <dbReference type="ARBA" id="ARBA00023163"/>
    </source>
</evidence>
<reference evidence="5 6" key="1">
    <citation type="submission" date="2018-05" db="EMBL/GenBank/DDBJ databases">
        <title>Genetic diversity of glacier-inhabiting Cryobacterium bacteria in China and description of Cryobacterium mengkeensis sp. nov. and Arthrobacter glacialis sp. nov.</title>
        <authorList>
            <person name="Liu Q."/>
            <person name="Xin Y.-H."/>
        </authorList>
    </citation>
    <scope>NUCLEOTIDE SEQUENCE [LARGE SCALE GENOMIC DNA]</scope>
    <source>
        <strain evidence="5 6">SK-1</strain>
    </source>
</reference>
<dbReference type="InterPro" id="IPR018060">
    <property type="entry name" value="HTH_AraC"/>
</dbReference>
<keyword evidence="6" id="KW-1185">Reference proteome</keyword>
<comment type="caution">
    <text evidence="5">The sequence shown here is derived from an EMBL/GenBank/DDBJ whole genome shotgun (WGS) entry which is preliminary data.</text>
</comment>
<evidence type="ECO:0000313" key="5">
    <source>
        <dbReference type="EMBL" id="PXA71951.1"/>
    </source>
</evidence>
<organism evidence="5 6">
    <name type="scientific">Cryobacterium arcticum</name>
    <dbReference type="NCBI Taxonomy" id="670052"/>
    <lineage>
        <taxon>Bacteria</taxon>
        <taxon>Bacillati</taxon>
        <taxon>Actinomycetota</taxon>
        <taxon>Actinomycetes</taxon>
        <taxon>Micrococcales</taxon>
        <taxon>Microbacteriaceae</taxon>
        <taxon>Cryobacterium</taxon>
    </lineage>
</organism>
<protein>
    <recommendedName>
        <fullName evidence="4">HTH araC/xylS-type domain-containing protein</fullName>
    </recommendedName>
</protein>
<keyword evidence="3" id="KW-0804">Transcription</keyword>
<keyword evidence="1" id="KW-0805">Transcription regulation</keyword>
<dbReference type="InterPro" id="IPR050204">
    <property type="entry name" value="AraC_XylS_family_regulators"/>
</dbReference>
<feature type="domain" description="HTH araC/xylS-type" evidence="4">
    <location>
        <begin position="211"/>
        <end position="312"/>
    </location>
</feature>